<dbReference type="EMBL" id="WLCI01000017">
    <property type="protein sequence ID" value="MTB96653.1"/>
    <property type="molecule type" value="Genomic_DNA"/>
</dbReference>
<dbReference type="Proteomes" id="UP000433406">
    <property type="component" value="Unassembled WGS sequence"/>
</dbReference>
<proteinExistence type="predicted"/>
<keyword evidence="2" id="KW-1185">Reference proteome</keyword>
<protein>
    <submittedName>
        <fullName evidence="1">Uncharacterized protein</fullName>
    </submittedName>
</protein>
<evidence type="ECO:0000313" key="1">
    <source>
        <dbReference type="EMBL" id="MTB96653.1"/>
    </source>
</evidence>
<name>A0A6I3JF79_9ACTN</name>
<dbReference type="RefSeq" id="WP_154616531.1">
    <property type="nucleotide sequence ID" value="NZ_CP053660.1"/>
</dbReference>
<evidence type="ECO:0000313" key="2">
    <source>
        <dbReference type="Proteomes" id="UP000433406"/>
    </source>
</evidence>
<sequence length="64" mass="6939">MSAPSRHCWVADGSGGGARRPGLLVEWRQTPSGWEGRVVYGALLRPGVWGLVEEWLPAAQLTPL</sequence>
<comment type="caution">
    <text evidence="1">The sequence shown here is derived from an EMBL/GenBank/DDBJ whole genome shotgun (WGS) entry which is preliminary data.</text>
</comment>
<accession>A0A6I3JF79</accession>
<dbReference type="AlphaFoldDB" id="A0A6I3JF79"/>
<gene>
    <name evidence="1" type="ORF">GGQ22_16375</name>
</gene>
<reference evidence="1 2" key="1">
    <citation type="submission" date="2019-10" db="EMBL/GenBank/DDBJ databases">
        <title>Nocardioides novel species isolated from the excrement of Marmot.</title>
        <authorList>
            <person name="Zhang G."/>
        </authorList>
    </citation>
    <scope>NUCLEOTIDE SEQUENCE [LARGE SCALE GENOMIC DNA]</scope>
    <source>
        <strain evidence="2">zg-579</strain>
    </source>
</reference>
<organism evidence="1 2">
    <name type="scientific">Nocardioides marmotae</name>
    <dbReference type="NCBI Taxonomy" id="2663857"/>
    <lineage>
        <taxon>Bacteria</taxon>
        <taxon>Bacillati</taxon>
        <taxon>Actinomycetota</taxon>
        <taxon>Actinomycetes</taxon>
        <taxon>Propionibacteriales</taxon>
        <taxon>Nocardioidaceae</taxon>
        <taxon>Nocardioides</taxon>
    </lineage>
</organism>